<keyword evidence="3" id="KW-1185">Reference proteome</keyword>
<dbReference type="Proteomes" id="UP000230002">
    <property type="component" value="Unassembled WGS sequence"/>
</dbReference>
<evidence type="ECO:0000256" key="1">
    <source>
        <dbReference type="SAM" id="MobiDB-lite"/>
    </source>
</evidence>
<feature type="compositionally biased region" description="Polar residues" evidence="1">
    <location>
        <begin position="1"/>
        <end position="11"/>
    </location>
</feature>
<name>A0A2G8SF57_9APHY</name>
<evidence type="ECO:0000313" key="2">
    <source>
        <dbReference type="EMBL" id="PIL32415.1"/>
    </source>
</evidence>
<dbReference type="EMBL" id="AYKW01000011">
    <property type="protein sequence ID" value="PIL32415.1"/>
    <property type="molecule type" value="Genomic_DNA"/>
</dbReference>
<evidence type="ECO:0000313" key="3">
    <source>
        <dbReference type="Proteomes" id="UP000230002"/>
    </source>
</evidence>
<gene>
    <name evidence="2" type="ORF">GSI_05661</name>
</gene>
<accession>A0A2G8SF57</accession>
<feature type="region of interest" description="Disordered" evidence="1">
    <location>
        <begin position="1"/>
        <end position="49"/>
    </location>
</feature>
<dbReference type="AlphaFoldDB" id="A0A2G8SF57"/>
<protein>
    <submittedName>
        <fullName evidence="2">Uncharacterized protein</fullName>
    </submittedName>
</protein>
<organism evidence="2 3">
    <name type="scientific">Ganoderma sinense ZZ0214-1</name>
    <dbReference type="NCBI Taxonomy" id="1077348"/>
    <lineage>
        <taxon>Eukaryota</taxon>
        <taxon>Fungi</taxon>
        <taxon>Dikarya</taxon>
        <taxon>Basidiomycota</taxon>
        <taxon>Agaricomycotina</taxon>
        <taxon>Agaricomycetes</taxon>
        <taxon>Polyporales</taxon>
        <taxon>Polyporaceae</taxon>
        <taxon>Ganoderma</taxon>
    </lineage>
</organism>
<comment type="caution">
    <text evidence="2">The sequence shown here is derived from an EMBL/GenBank/DDBJ whole genome shotgun (WGS) entry which is preliminary data.</text>
</comment>
<feature type="compositionally biased region" description="Basic and acidic residues" evidence="1">
    <location>
        <begin position="12"/>
        <end position="25"/>
    </location>
</feature>
<proteinExistence type="predicted"/>
<sequence>MSSRCAQSSESSVERDPECENRLGSEARPTLHPQQHTATAHWHPQRSIRGSDVGSAGLGCRCEGYAEDWQQQEEGRLGGRLLILRLEPGAAAAVVAPPTDTKLHEADEGGLWATLVIARLEPNRVFCAGQRLYASGTGTVSPGQGTRTDKNRIHSKVPEIQSKARYVSEERLASKEMAAGSKMGGGGKD</sequence>
<reference evidence="2 3" key="1">
    <citation type="journal article" date="2015" name="Sci. Rep.">
        <title>Chromosome-level genome map provides insights into diverse defense mechanisms in the medicinal fungus Ganoderma sinense.</title>
        <authorList>
            <person name="Zhu Y."/>
            <person name="Xu J."/>
            <person name="Sun C."/>
            <person name="Zhou S."/>
            <person name="Xu H."/>
            <person name="Nelson D.R."/>
            <person name="Qian J."/>
            <person name="Song J."/>
            <person name="Luo H."/>
            <person name="Xiang L."/>
            <person name="Li Y."/>
            <person name="Xu Z."/>
            <person name="Ji A."/>
            <person name="Wang L."/>
            <person name="Lu S."/>
            <person name="Hayward A."/>
            <person name="Sun W."/>
            <person name="Li X."/>
            <person name="Schwartz D.C."/>
            <person name="Wang Y."/>
            <person name="Chen S."/>
        </authorList>
    </citation>
    <scope>NUCLEOTIDE SEQUENCE [LARGE SCALE GENOMIC DNA]</scope>
    <source>
        <strain evidence="2 3">ZZ0214-1</strain>
    </source>
</reference>